<gene>
    <name evidence="1" type="ORF">EYC82_16450</name>
</gene>
<reference evidence="1" key="1">
    <citation type="submission" date="2019-02" db="EMBL/GenBank/DDBJ databases">
        <authorList>
            <person name="Li S.-H."/>
        </authorList>
    </citation>
    <scope>NUCLEOTIDE SEQUENCE</scope>
    <source>
        <strain evidence="1">IMCC11814</strain>
    </source>
</reference>
<evidence type="ECO:0000313" key="1">
    <source>
        <dbReference type="EMBL" id="MCX2978936.1"/>
    </source>
</evidence>
<dbReference type="Proteomes" id="UP001143304">
    <property type="component" value="Unassembled WGS sequence"/>
</dbReference>
<dbReference type="EMBL" id="SHNO01000002">
    <property type="protein sequence ID" value="MCX2978936.1"/>
    <property type="molecule type" value="Genomic_DNA"/>
</dbReference>
<proteinExistence type="predicted"/>
<protein>
    <submittedName>
        <fullName evidence="1">Uncharacterized protein</fullName>
    </submittedName>
</protein>
<keyword evidence="2" id="KW-1185">Reference proteome</keyword>
<comment type="caution">
    <text evidence="1">The sequence shown here is derived from an EMBL/GenBank/DDBJ whole genome shotgun (WGS) entry which is preliminary data.</text>
</comment>
<evidence type="ECO:0000313" key="2">
    <source>
        <dbReference type="Proteomes" id="UP001143304"/>
    </source>
</evidence>
<dbReference type="RefSeq" id="WP_279250723.1">
    <property type="nucleotide sequence ID" value="NZ_SHNO01000002.1"/>
</dbReference>
<name>A0ABT3T9H1_9GAMM</name>
<sequence>MKGSLLAAPSEKASRGRFSLGVLCLCGAIAWPTLAAESDSRPLQSRFLRTAGHLQHTGSSLRSAFASLALSELSRAYRDEVTLARDESRSAQADKGLRGWSRSVAGYARELQRLVDDIEMGLPVSLMVEDRKPLALFVSSRFLILSHPRPLQQRMFEHRVLEQFCARYRCEQFLPGEVGSGPIPIARASVSPDWHFGQGLWSCSHRGIRVEFKYQSDISTARAICEELMREVLALADEVAWQVIHAVEVDWDGLALEVAPGSTQHSLPLNVSGDTVLATLPLLHSTPGLFDSVLPWIRAWVTRRIDTTIELRAEDFGWQES</sequence>
<organism evidence="1 2">
    <name type="scientific">Candidatus Marimicrobium litorale</name>
    <dbReference type="NCBI Taxonomy" id="2518991"/>
    <lineage>
        <taxon>Bacteria</taxon>
        <taxon>Pseudomonadati</taxon>
        <taxon>Pseudomonadota</taxon>
        <taxon>Gammaproteobacteria</taxon>
        <taxon>Cellvibrionales</taxon>
        <taxon>Halieaceae</taxon>
        <taxon>Marimicrobium</taxon>
    </lineage>
</organism>
<accession>A0ABT3T9H1</accession>